<dbReference type="PANTHER" id="PTHR34290:SF2">
    <property type="entry name" value="OS04G0668800 PROTEIN"/>
    <property type="match status" value="1"/>
</dbReference>
<dbReference type="AlphaFoldDB" id="A0A3B1A347"/>
<name>A0A3B1A347_9ZZZZ</name>
<dbReference type="InterPro" id="IPR007263">
    <property type="entry name" value="DCC1-like"/>
</dbReference>
<evidence type="ECO:0000313" key="1">
    <source>
        <dbReference type="EMBL" id="VAW98501.1"/>
    </source>
</evidence>
<dbReference type="GO" id="GO:0015035">
    <property type="term" value="F:protein-disulfide reductase activity"/>
    <property type="evidence" value="ECO:0007669"/>
    <property type="project" value="InterPro"/>
</dbReference>
<reference evidence="1" key="1">
    <citation type="submission" date="2018-06" db="EMBL/GenBank/DDBJ databases">
        <authorList>
            <person name="Zhirakovskaya E."/>
        </authorList>
    </citation>
    <scope>NUCLEOTIDE SEQUENCE</scope>
</reference>
<accession>A0A3B1A347</accession>
<proteinExistence type="predicted"/>
<dbReference type="PANTHER" id="PTHR34290">
    <property type="entry name" value="SI:CH73-390P7.2"/>
    <property type="match status" value="1"/>
</dbReference>
<organism evidence="1">
    <name type="scientific">hydrothermal vent metagenome</name>
    <dbReference type="NCBI Taxonomy" id="652676"/>
    <lineage>
        <taxon>unclassified sequences</taxon>
        <taxon>metagenomes</taxon>
        <taxon>ecological metagenomes</taxon>
    </lineage>
</organism>
<dbReference type="EMBL" id="UOFR01000060">
    <property type="protein sequence ID" value="VAW98501.1"/>
    <property type="molecule type" value="Genomic_DNA"/>
</dbReference>
<sequence>MKQHKLDYRLPHSIVLYDHACGICRTEMSKLKKRDHLDRLYLVDISSPHFNPKLWGVTHSAVSEQMHVRTPAGIWLIGMPAIRHIYREVGLGWIWWSTKLPIISYASQRAYNWFARNRMDISKSLGMYEKTNSPCESCKTRSNDSKGAQ</sequence>
<dbReference type="InterPro" id="IPR044691">
    <property type="entry name" value="DCC1_Trx"/>
</dbReference>
<dbReference type="Pfam" id="PF04134">
    <property type="entry name" value="DCC1-like"/>
    <property type="match status" value="1"/>
</dbReference>
<protein>
    <recommendedName>
        <fullName evidence="2">Cell division inhibitor</fullName>
    </recommendedName>
</protein>
<evidence type="ECO:0008006" key="2">
    <source>
        <dbReference type="Google" id="ProtNLM"/>
    </source>
</evidence>
<gene>
    <name evidence="1" type="ORF">MNBD_GAMMA21-2198</name>
</gene>